<dbReference type="InterPro" id="IPR029063">
    <property type="entry name" value="SAM-dependent_MTases_sf"/>
</dbReference>
<sequence length="253" mass="27481">MASRDFESEDILSEALEFLGGKPIIDDTIIRYGPLVLTLAPKEGKANTLLADHLFSPALFLAERIERGLLTLGGATVIELGAGGALPSLLLSIQPNPPILIVVTDYPDEGILGNLKQNVERNRSSATDGCRIECRGYEWGTDPSDLLLLSKTGYDVVILSDLLHFLASHDVLVSSIGALLARKRDAKVYVGAGKYTHIDVCDNFLEKGRKAGLVFQEIGVPSEEMKWMGQLEIPSLDAEALALQCLQWAKHLS</sequence>
<accession>A0A9W8MSC5</accession>
<proteinExistence type="predicted"/>
<dbReference type="Gene3D" id="3.40.50.150">
    <property type="entry name" value="Vaccinia Virus protein VP39"/>
    <property type="match status" value="1"/>
</dbReference>
<evidence type="ECO:0000313" key="2">
    <source>
        <dbReference type="Proteomes" id="UP001148786"/>
    </source>
</evidence>
<evidence type="ECO:0000313" key="1">
    <source>
        <dbReference type="EMBL" id="KAJ3502405.1"/>
    </source>
</evidence>
<gene>
    <name evidence="1" type="ORF">NLJ89_g8903</name>
</gene>
<dbReference type="OrthoDB" id="46564at2759"/>
<dbReference type="EMBL" id="JANKHO010001288">
    <property type="protein sequence ID" value="KAJ3502405.1"/>
    <property type="molecule type" value="Genomic_DNA"/>
</dbReference>
<protein>
    <submittedName>
        <fullName evidence="1">Uncharacterized protein</fullName>
    </submittedName>
</protein>
<dbReference type="PANTHER" id="PTHR14614">
    <property type="entry name" value="HEPATOCELLULAR CARCINOMA-ASSOCIATED ANTIGEN"/>
    <property type="match status" value="1"/>
</dbReference>
<dbReference type="AlphaFoldDB" id="A0A9W8MSC5"/>
<dbReference type="GO" id="GO:0005737">
    <property type="term" value="C:cytoplasm"/>
    <property type="evidence" value="ECO:0007669"/>
    <property type="project" value="TreeGrafter"/>
</dbReference>
<organism evidence="1 2">
    <name type="scientific">Agrocybe chaxingu</name>
    <dbReference type="NCBI Taxonomy" id="84603"/>
    <lineage>
        <taxon>Eukaryota</taxon>
        <taxon>Fungi</taxon>
        <taxon>Dikarya</taxon>
        <taxon>Basidiomycota</taxon>
        <taxon>Agaricomycotina</taxon>
        <taxon>Agaricomycetes</taxon>
        <taxon>Agaricomycetidae</taxon>
        <taxon>Agaricales</taxon>
        <taxon>Agaricineae</taxon>
        <taxon>Strophariaceae</taxon>
        <taxon>Agrocybe</taxon>
    </lineage>
</organism>
<dbReference type="PANTHER" id="PTHR14614:SF10">
    <property type="entry name" value="PROTEIN N-TERMINAL AND LYSINE N-METHYLTRANSFERASE EFM7"/>
    <property type="match status" value="1"/>
</dbReference>
<dbReference type="GO" id="GO:0008757">
    <property type="term" value="F:S-adenosylmethionine-dependent methyltransferase activity"/>
    <property type="evidence" value="ECO:0007669"/>
    <property type="project" value="UniProtKB-ARBA"/>
</dbReference>
<dbReference type="Proteomes" id="UP001148786">
    <property type="component" value="Unassembled WGS sequence"/>
</dbReference>
<dbReference type="SUPFAM" id="SSF53335">
    <property type="entry name" value="S-adenosyl-L-methionine-dependent methyltransferases"/>
    <property type="match status" value="1"/>
</dbReference>
<keyword evidence="2" id="KW-1185">Reference proteome</keyword>
<reference evidence="1" key="1">
    <citation type="submission" date="2022-07" db="EMBL/GenBank/DDBJ databases">
        <title>Genome Sequence of Agrocybe chaxingu.</title>
        <authorList>
            <person name="Buettner E."/>
        </authorList>
    </citation>
    <scope>NUCLEOTIDE SEQUENCE</scope>
    <source>
        <strain evidence="1">MP-N11</strain>
    </source>
</reference>
<comment type="caution">
    <text evidence="1">The sequence shown here is derived from an EMBL/GenBank/DDBJ whole genome shotgun (WGS) entry which is preliminary data.</text>
</comment>
<name>A0A9W8MSC5_9AGAR</name>
<dbReference type="Pfam" id="PF10294">
    <property type="entry name" value="Methyltransf_16"/>
    <property type="match status" value="1"/>
</dbReference>
<dbReference type="InterPro" id="IPR019410">
    <property type="entry name" value="Methyltransf_16"/>
</dbReference>